<feature type="region of interest" description="Disordered" evidence="6">
    <location>
        <begin position="1"/>
        <end position="38"/>
    </location>
</feature>
<evidence type="ECO:0000256" key="1">
    <source>
        <dbReference type="ARBA" id="ARBA00006717"/>
    </source>
</evidence>
<dbReference type="EMBL" id="BIMR01000136">
    <property type="protein sequence ID" value="GCE76814.1"/>
    <property type="molecule type" value="Genomic_DNA"/>
</dbReference>
<dbReference type="CDD" id="cd07067">
    <property type="entry name" value="HP_PGM_like"/>
    <property type="match status" value="1"/>
</dbReference>
<feature type="compositionally biased region" description="Basic and acidic residues" evidence="6">
    <location>
        <begin position="1"/>
        <end position="16"/>
    </location>
</feature>
<proteinExistence type="inferred from homology"/>
<keyword evidence="3" id="KW-0324">Glycolysis</keyword>
<dbReference type="InterPro" id="IPR001345">
    <property type="entry name" value="PG/BPGM_mutase_AS"/>
</dbReference>
<dbReference type="Pfam" id="PF00300">
    <property type="entry name" value="His_Phos_1"/>
    <property type="match status" value="1"/>
</dbReference>
<organism evidence="7 8">
    <name type="scientific">Cellulomonas biazotea</name>
    <dbReference type="NCBI Taxonomy" id="1709"/>
    <lineage>
        <taxon>Bacteria</taxon>
        <taxon>Bacillati</taxon>
        <taxon>Actinomycetota</taxon>
        <taxon>Actinomycetes</taxon>
        <taxon>Micrococcales</taxon>
        <taxon>Cellulomonadaceae</taxon>
        <taxon>Cellulomonas</taxon>
    </lineage>
</organism>
<dbReference type="InterPro" id="IPR005952">
    <property type="entry name" value="Phosphogly_mut1"/>
</dbReference>
<evidence type="ECO:0000256" key="5">
    <source>
        <dbReference type="PIRSR" id="PIRSR613078-2"/>
    </source>
</evidence>
<evidence type="ECO:0000256" key="6">
    <source>
        <dbReference type="SAM" id="MobiDB-lite"/>
    </source>
</evidence>
<feature type="region of interest" description="Disordered" evidence="6">
    <location>
        <begin position="54"/>
        <end position="77"/>
    </location>
</feature>
<dbReference type="EC" id="5.4.2.11" evidence="2"/>
<dbReference type="Proteomes" id="UP000289954">
    <property type="component" value="Unassembled WGS sequence"/>
</dbReference>
<sequence length="322" mass="35117">MRGRPPEADALHEAPHHQVAAHPRHRRAPVDTLDRPPIATPEVALAALPVVARGRPRPLSHQTASDARSRHGCDGGAVHPGPTTLLLVRHGESVGNVAATAADRAGAEVVDIDTRDADTPLSERGAEQARALGTWLGALGPDDTPQALWCSPYLRARQTARHALDVAGLDLRVHTDERLRDRELGVLDRLTGTGVRRRLPDEAARRALLGKMYHRPPGGESWADVALRLRTLVPDLERREDGRRVLVVAHDAVVLLLRYVLEDLTEDELMDVVRSGSVRNASVTRLDRADDAWSLALFDEVGHLEALDAPVTEHEGTDDARV</sequence>
<evidence type="ECO:0000256" key="4">
    <source>
        <dbReference type="ARBA" id="ARBA00023235"/>
    </source>
</evidence>
<dbReference type="SUPFAM" id="SSF53254">
    <property type="entry name" value="Phosphoglycerate mutase-like"/>
    <property type="match status" value="1"/>
</dbReference>
<dbReference type="PROSITE" id="PS00175">
    <property type="entry name" value="PG_MUTASE"/>
    <property type="match status" value="1"/>
</dbReference>
<evidence type="ECO:0000256" key="3">
    <source>
        <dbReference type="ARBA" id="ARBA00023152"/>
    </source>
</evidence>
<comment type="similarity">
    <text evidence="1">Belongs to the phosphoglycerate mutase family. BPG-dependent PGAM subfamily.</text>
</comment>
<dbReference type="GO" id="GO:0006096">
    <property type="term" value="P:glycolytic process"/>
    <property type="evidence" value="ECO:0007669"/>
    <property type="project" value="UniProtKB-KW"/>
</dbReference>
<feature type="binding site" evidence="5">
    <location>
        <begin position="89"/>
        <end position="96"/>
    </location>
    <ligand>
        <name>substrate</name>
    </ligand>
</feature>
<gene>
    <name evidence="7" type="ORF">CBZ_18700</name>
</gene>
<dbReference type="Gene3D" id="3.40.50.1240">
    <property type="entry name" value="Phosphoglycerate mutase-like"/>
    <property type="match status" value="1"/>
</dbReference>
<dbReference type="PANTHER" id="PTHR11931">
    <property type="entry name" value="PHOSPHOGLYCERATE MUTASE"/>
    <property type="match status" value="1"/>
</dbReference>
<protein>
    <recommendedName>
        <fullName evidence="2">phosphoglycerate mutase (2,3-diphosphoglycerate-dependent)</fullName>
        <ecNumber evidence="2">5.4.2.11</ecNumber>
    </recommendedName>
</protein>
<evidence type="ECO:0000313" key="7">
    <source>
        <dbReference type="EMBL" id="GCE76814.1"/>
    </source>
</evidence>
<comment type="caution">
    <text evidence="7">The sequence shown here is derived from an EMBL/GenBank/DDBJ whole genome shotgun (WGS) entry which is preliminary data.</text>
</comment>
<dbReference type="SMART" id="SM00855">
    <property type="entry name" value="PGAM"/>
    <property type="match status" value="1"/>
</dbReference>
<dbReference type="AlphaFoldDB" id="A0A402DRS3"/>
<dbReference type="GO" id="GO:0004619">
    <property type="term" value="F:phosphoglycerate mutase activity"/>
    <property type="evidence" value="ECO:0007669"/>
    <property type="project" value="UniProtKB-EC"/>
</dbReference>
<name>A0A402DRS3_9CELL</name>
<dbReference type="InterPro" id="IPR013078">
    <property type="entry name" value="His_Pase_superF_clade-1"/>
</dbReference>
<evidence type="ECO:0000313" key="8">
    <source>
        <dbReference type="Proteomes" id="UP000289954"/>
    </source>
</evidence>
<reference evidence="7 8" key="1">
    <citation type="submission" date="2019-01" db="EMBL/GenBank/DDBJ databases">
        <title>Draft genome sequence of Cellulomonas takizawaensis strain TKZ-21.</title>
        <authorList>
            <person name="Yamamura H."/>
            <person name="Hayashi T."/>
            <person name="Hamada M."/>
            <person name="Serisawa Y."/>
            <person name="Matsuyama K."/>
            <person name="Nakagawa Y."/>
            <person name="Otoguro M."/>
            <person name="Yanagida F."/>
            <person name="Hayakawa M."/>
        </authorList>
    </citation>
    <scope>NUCLEOTIDE SEQUENCE [LARGE SCALE GENOMIC DNA]</scope>
    <source>
        <strain evidence="7 8">NBRC12680</strain>
    </source>
</reference>
<accession>A0A402DRS3</accession>
<evidence type="ECO:0000256" key="2">
    <source>
        <dbReference type="ARBA" id="ARBA00012028"/>
    </source>
</evidence>
<keyword evidence="8" id="KW-1185">Reference proteome</keyword>
<dbReference type="InterPro" id="IPR029033">
    <property type="entry name" value="His_PPase_superfam"/>
</dbReference>
<keyword evidence="4" id="KW-0413">Isomerase</keyword>
<feature type="binding site" evidence="5">
    <location>
        <position position="155"/>
    </location>
    <ligand>
        <name>substrate</name>
    </ligand>
</feature>